<dbReference type="EMBL" id="FOYP01000001">
    <property type="protein sequence ID" value="SFR31686.1"/>
    <property type="molecule type" value="Genomic_DNA"/>
</dbReference>
<evidence type="ECO:0000256" key="9">
    <source>
        <dbReference type="ARBA" id="ARBA00048090"/>
    </source>
</evidence>
<evidence type="ECO:0000256" key="5">
    <source>
        <dbReference type="ARBA" id="ARBA00022741"/>
    </source>
</evidence>
<dbReference type="Proteomes" id="UP000199478">
    <property type="component" value="Unassembled WGS sequence"/>
</dbReference>
<gene>
    <name evidence="11" type="ORF">SAMN04488005_0143</name>
</gene>
<evidence type="ECO:0000256" key="4">
    <source>
        <dbReference type="ARBA" id="ARBA00022679"/>
    </source>
</evidence>
<evidence type="ECO:0000256" key="10">
    <source>
        <dbReference type="RuleBase" id="RU363066"/>
    </source>
</evidence>
<reference evidence="12" key="1">
    <citation type="submission" date="2016-10" db="EMBL/GenBank/DDBJ databases">
        <authorList>
            <person name="Varghese N."/>
            <person name="Submissions S."/>
        </authorList>
    </citation>
    <scope>NUCLEOTIDE SEQUENCE [LARGE SCALE GENOMIC DNA]</scope>
    <source>
        <strain evidence="12">DSM 26879</strain>
    </source>
</reference>
<organism evidence="11 12">
    <name type="scientific">Yoonia tamlensis</name>
    <dbReference type="NCBI Taxonomy" id="390270"/>
    <lineage>
        <taxon>Bacteria</taxon>
        <taxon>Pseudomonadati</taxon>
        <taxon>Pseudomonadota</taxon>
        <taxon>Alphaproteobacteria</taxon>
        <taxon>Rhodobacterales</taxon>
        <taxon>Paracoccaceae</taxon>
        <taxon>Yoonia</taxon>
    </lineage>
</organism>
<dbReference type="GO" id="GO:0005737">
    <property type="term" value="C:cytoplasm"/>
    <property type="evidence" value="ECO:0007669"/>
    <property type="project" value="TreeGrafter"/>
</dbReference>
<evidence type="ECO:0000256" key="1">
    <source>
        <dbReference type="ARBA" id="ARBA00004761"/>
    </source>
</evidence>
<dbReference type="GO" id="GO:0019521">
    <property type="term" value="P:D-gluconate metabolic process"/>
    <property type="evidence" value="ECO:0007669"/>
    <property type="project" value="UniProtKB-KW"/>
</dbReference>
<dbReference type="OrthoDB" id="9795716at2"/>
<evidence type="ECO:0000313" key="11">
    <source>
        <dbReference type="EMBL" id="SFR31686.1"/>
    </source>
</evidence>
<keyword evidence="12" id="KW-1185">Reference proteome</keyword>
<dbReference type="Pfam" id="PF13671">
    <property type="entry name" value="AAA_33"/>
    <property type="match status" value="1"/>
</dbReference>
<keyword evidence="5 10" id="KW-0547">Nucleotide-binding</keyword>
<dbReference type="AlphaFoldDB" id="A0A1I6FP34"/>
<evidence type="ECO:0000256" key="8">
    <source>
        <dbReference type="ARBA" id="ARBA00023064"/>
    </source>
</evidence>
<dbReference type="InterPro" id="IPR006001">
    <property type="entry name" value="Therm_gnt_kin"/>
</dbReference>
<accession>A0A1I6FP34</accession>
<name>A0A1I6FP34_9RHOB</name>
<keyword evidence="6 10" id="KW-0418">Kinase</keyword>
<sequence length="161" mass="17209">MHKAIMVMGVSGAGKSTIAQGLADALGGVYLDGDDYHPQSNVEHMAAGKPLTDDMRWPWLDILAGAVNASRSEHITVFACSALTRAYRDHLRAAIPDLQVAYLDAPYEVVSARMAARENHYMPVSLLDSQFAALEVPRNPAVTVSIDQPVPAIIAALSVLG</sequence>
<evidence type="ECO:0000256" key="2">
    <source>
        <dbReference type="ARBA" id="ARBA00008420"/>
    </source>
</evidence>
<evidence type="ECO:0000256" key="6">
    <source>
        <dbReference type="ARBA" id="ARBA00022777"/>
    </source>
</evidence>
<comment type="pathway">
    <text evidence="1">Carbohydrate acid metabolism.</text>
</comment>
<dbReference type="PANTHER" id="PTHR43442">
    <property type="entry name" value="GLUCONOKINASE-RELATED"/>
    <property type="match status" value="1"/>
</dbReference>
<dbReference type="CDD" id="cd02021">
    <property type="entry name" value="GntK"/>
    <property type="match status" value="1"/>
</dbReference>
<evidence type="ECO:0000256" key="7">
    <source>
        <dbReference type="ARBA" id="ARBA00022840"/>
    </source>
</evidence>
<dbReference type="EC" id="2.7.1.12" evidence="3 10"/>
<dbReference type="FunFam" id="3.40.50.300:FF:000522">
    <property type="entry name" value="Gluconokinase"/>
    <property type="match status" value="1"/>
</dbReference>
<keyword evidence="8" id="KW-0311">Gluconate utilization</keyword>
<protein>
    <recommendedName>
        <fullName evidence="3 10">Gluconokinase</fullName>
        <ecNumber evidence="3 10">2.7.1.12</ecNumber>
    </recommendedName>
</protein>
<keyword evidence="4 10" id="KW-0808">Transferase</keyword>
<evidence type="ECO:0000313" key="12">
    <source>
        <dbReference type="Proteomes" id="UP000199478"/>
    </source>
</evidence>
<dbReference type="InterPro" id="IPR027417">
    <property type="entry name" value="P-loop_NTPase"/>
</dbReference>
<comment type="catalytic activity">
    <reaction evidence="9 10">
        <text>D-gluconate + ATP = 6-phospho-D-gluconate + ADP + H(+)</text>
        <dbReference type="Rhea" id="RHEA:19433"/>
        <dbReference type="ChEBI" id="CHEBI:15378"/>
        <dbReference type="ChEBI" id="CHEBI:18391"/>
        <dbReference type="ChEBI" id="CHEBI:30616"/>
        <dbReference type="ChEBI" id="CHEBI:58759"/>
        <dbReference type="ChEBI" id="CHEBI:456216"/>
        <dbReference type="EC" id="2.7.1.12"/>
    </reaction>
</comment>
<dbReference type="NCBIfam" id="TIGR01313">
    <property type="entry name" value="therm_gnt_kin"/>
    <property type="match status" value="1"/>
</dbReference>
<dbReference type="Gene3D" id="3.40.50.300">
    <property type="entry name" value="P-loop containing nucleotide triphosphate hydrolases"/>
    <property type="match status" value="1"/>
</dbReference>
<evidence type="ECO:0000256" key="3">
    <source>
        <dbReference type="ARBA" id="ARBA00012054"/>
    </source>
</evidence>
<dbReference type="SUPFAM" id="SSF52540">
    <property type="entry name" value="P-loop containing nucleoside triphosphate hydrolases"/>
    <property type="match status" value="1"/>
</dbReference>
<dbReference type="GO" id="GO:0005524">
    <property type="term" value="F:ATP binding"/>
    <property type="evidence" value="ECO:0007669"/>
    <property type="project" value="UniProtKB-KW"/>
</dbReference>
<dbReference type="PANTHER" id="PTHR43442:SF3">
    <property type="entry name" value="GLUCONOKINASE-RELATED"/>
    <property type="match status" value="1"/>
</dbReference>
<dbReference type="STRING" id="390270.SAMN04488005_0143"/>
<dbReference type="GO" id="GO:0046316">
    <property type="term" value="F:gluconokinase activity"/>
    <property type="evidence" value="ECO:0007669"/>
    <property type="project" value="UniProtKB-EC"/>
</dbReference>
<comment type="similarity">
    <text evidence="2 10">Belongs to the gluconokinase GntK/GntV family.</text>
</comment>
<keyword evidence="7 10" id="KW-0067">ATP-binding</keyword>
<dbReference type="RefSeq" id="WP_090195116.1">
    <property type="nucleotide sequence ID" value="NZ_FOYP01000001.1"/>
</dbReference>
<proteinExistence type="inferred from homology"/>